<proteinExistence type="predicted"/>
<dbReference type="InterPro" id="IPR011006">
    <property type="entry name" value="CheY-like_superfamily"/>
</dbReference>
<keyword evidence="2" id="KW-0597">Phosphoprotein</keyword>
<dbReference type="Gene3D" id="3.40.50.2300">
    <property type="match status" value="1"/>
</dbReference>
<name>A0ABV7FR97_9ALTE</name>
<gene>
    <name evidence="6" type="ORF">ACFOHL_05260</name>
</gene>
<dbReference type="InterPro" id="IPR001867">
    <property type="entry name" value="OmpR/PhoB-type_DNA-bd"/>
</dbReference>
<dbReference type="PANTHER" id="PTHR48111:SF76">
    <property type="entry name" value="TWO-COMPONENT RESPONSE REGULATOR"/>
    <property type="match status" value="1"/>
</dbReference>
<protein>
    <submittedName>
        <fullName evidence="6">Response regulator transcription factor</fullName>
    </submittedName>
</protein>
<dbReference type="EMBL" id="JBHRSW010000006">
    <property type="protein sequence ID" value="MFC3121017.1"/>
    <property type="molecule type" value="Genomic_DNA"/>
</dbReference>
<reference evidence="7" key="1">
    <citation type="journal article" date="2019" name="Int. J. Syst. Evol. Microbiol.">
        <title>The Global Catalogue of Microorganisms (GCM) 10K type strain sequencing project: providing services to taxonomists for standard genome sequencing and annotation.</title>
        <authorList>
            <consortium name="The Broad Institute Genomics Platform"/>
            <consortium name="The Broad Institute Genome Sequencing Center for Infectious Disease"/>
            <person name="Wu L."/>
            <person name="Ma J."/>
        </authorList>
    </citation>
    <scope>NUCLEOTIDE SEQUENCE [LARGE SCALE GENOMIC DNA]</scope>
    <source>
        <strain evidence="7">KCTC 52473</strain>
    </source>
</reference>
<dbReference type="PROSITE" id="PS50110">
    <property type="entry name" value="RESPONSE_REGULATORY"/>
    <property type="match status" value="1"/>
</dbReference>
<dbReference type="CDD" id="cd19935">
    <property type="entry name" value="REC_OmpR_CusR-like"/>
    <property type="match status" value="1"/>
</dbReference>
<dbReference type="Gene3D" id="1.10.10.10">
    <property type="entry name" value="Winged helix-like DNA-binding domain superfamily/Winged helix DNA-binding domain"/>
    <property type="match status" value="1"/>
</dbReference>
<dbReference type="InterPro" id="IPR039420">
    <property type="entry name" value="WalR-like"/>
</dbReference>
<evidence type="ECO:0000256" key="1">
    <source>
        <dbReference type="ARBA" id="ARBA00023125"/>
    </source>
</evidence>
<evidence type="ECO:0000259" key="5">
    <source>
        <dbReference type="PROSITE" id="PS51755"/>
    </source>
</evidence>
<dbReference type="SUPFAM" id="SSF52172">
    <property type="entry name" value="CheY-like"/>
    <property type="match status" value="1"/>
</dbReference>
<accession>A0ABV7FR97</accession>
<evidence type="ECO:0000256" key="3">
    <source>
        <dbReference type="PROSITE-ProRule" id="PRU01091"/>
    </source>
</evidence>
<dbReference type="SMART" id="SM00862">
    <property type="entry name" value="Trans_reg_C"/>
    <property type="match status" value="1"/>
</dbReference>
<evidence type="ECO:0000259" key="4">
    <source>
        <dbReference type="PROSITE" id="PS50110"/>
    </source>
</evidence>
<dbReference type="Proteomes" id="UP001595478">
    <property type="component" value="Unassembled WGS sequence"/>
</dbReference>
<feature type="domain" description="OmpR/PhoB-type" evidence="5">
    <location>
        <begin position="126"/>
        <end position="224"/>
    </location>
</feature>
<dbReference type="Gene3D" id="6.10.250.690">
    <property type="match status" value="1"/>
</dbReference>
<feature type="domain" description="Response regulatory" evidence="4">
    <location>
        <begin position="2"/>
        <end position="116"/>
    </location>
</feature>
<dbReference type="PROSITE" id="PS51755">
    <property type="entry name" value="OMPR_PHOB"/>
    <property type="match status" value="1"/>
</dbReference>
<evidence type="ECO:0000313" key="7">
    <source>
        <dbReference type="Proteomes" id="UP001595478"/>
    </source>
</evidence>
<dbReference type="InterPro" id="IPR001789">
    <property type="entry name" value="Sig_transdc_resp-reg_receiver"/>
</dbReference>
<dbReference type="PANTHER" id="PTHR48111">
    <property type="entry name" value="REGULATOR OF RPOS"/>
    <property type="match status" value="1"/>
</dbReference>
<evidence type="ECO:0000256" key="2">
    <source>
        <dbReference type="PROSITE-ProRule" id="PRU00169"/>
    </source>
</evidence>
<keyword evidence="7" id="KW-1185">Reference proteome</keyword>
<dbReference type="SMART" id="SM00448">
    <property type="entry name" value="REC"/>
    <property type="match status" value="1"/>
</dbReference>
<dbReference type="CDD" id="cd00383">
    <property type="entry name" value="trans_reg_C"/>
    <property type="match status" value="1"/>
</dbReference>
<feature type="DNA-binding region" description="OmpR/PhoB-type" evidence="3">
    <location>
        <begin position="126"/>
        <end position="224"/>
    </location>
</feature>
<dbReference type="Pfam" id="PF00486">
    <property type="entry name" value="Trans_reg_C"/>
    <property type="match status" value="1"/>
</dbReference>
<sequence length="227" mass="25506">MNILLIEDEPTVADFIIKGINNAGHTCEHKSDGESGLREALNASFDVIILDRMLPKMDGMTVLEELKRSNISSPVLFLSAKNTVEDRVSGLRAGADDYLTKPFAFEELLARVEVMASRSSIDVASNTEIVAGELSLDLIERTAIRNGVEIELQSKEFKLLEYLMLNQDKVITRAMLLEKVWEYNFDPQTNVIDVHISRLRNKIDKGFSFNMISTIRGAGYRFTANCE</sequence>
<organism evidence="6 7">
    <name type="scientific">Agaribacter flavus</name>
    <dbReference type="NCBI Taxonomy" id="1902781"/>
    <lineage>
        <taxon>Bacteria</taxon>
        <taxon>Pseudomonadati</taxon>
        <taxon>Pseudomonadota</taxon>
        <taxon>Gammaproteobacteria</taxon>
        <taxon>Alteromonadales</taxon>
        <taxon>Alteromonadaceae</taxon>
        <taxon>Agaribacter</taxon>
    </lineage>
</organism>
<comment type="caution">
    <text evidence="6">The sequence shown here is derived from an EMBL/GenBank/DDBJ whole genome shotgun (WGS) entry which is preliminary data.</text>
</comment>
<feature type="modified residue" description="4-aspartylphosphate" evidence="2">
    <location>
        <position position="51"/>
    </location>
</feature>
<dbReference type="InterPro" id="IPR036388">
    <property type="entry name" value="WH-like_DNA-bd_sf"/>
</dbReference>
<dbReference type="RefSeq" id="WP_376919154.1">
    <property type="nucleotide sequence ID" value="NZ_JBHRSW010000006.1"/>
</dbReference>
<keyword evidence="1 3" id="KW-0238">DNA-binding</keyword>
<dbReference type="Pfam" id="PF00072">
    <property type="entry name" value="Response_reg"/>
    <property type="match status" value="1"/>
</dbReference>
<evidence type="ECO:0000313" key="6">
    <source>
        <dbReference type="EMBL" id="MFC3121017.1"/>
    </source>
</evidence>